<keyword evidence="4" id="KW-0547">Nucleotide-binding</keyword>
<feature type="transmembrane region" description="Helical" evidence="8">
    <location>
        <begin position="153"/>
        <end position="173"/>
    </location>
</feature>
<evidence type="ECO:0000256" key="6">
    <source>
        <dbReference type="ARBA" id="ARBA00023118"/>
    </source>
</evidence>
<proteinExistence type="predicted"/>
<evidence type="ECO:0000256" key="7">
    <source>
        <dbReference type="ARBA" id="ARBA00023136"/>
    </source>
</evidence>
<keyword evidence="6" id="KW-0051">Antiviral defense</keyword>
<dbReference type="Proteomes" id="UP000546642">
    <property type="component" value="Unassembled WGS sequence"/>
</dbReference>
<evidence type="ECO:0000259" key="9">
    <source>
        <dbReference type="Pfam" id="PF18967"/>
    </source>
</evidence>
<dbReference type="Pfam" id="PF18967">
    <property type="entry name" value="PycTM"/>
    <property type="match status" value="1"/>
</dbReference>
<sequence length="174" mass="18467">MKSVINADHFPKKHERVKVMHHDPDDISAALASMTLFQNNVQQADGKVGTLLVAYAGAAVAAMSSQSELTEQGGVVAAVLLATFTFTFLGSGYHLAQALRPRMGAPRATNRFGIAGARACRPGDRAITTAEAWEMSQVLAVIARRKNFHVARAIPWVAAMLCVGLSGAVAALIR</sequence>
<organism evidence="10 11">
    <name type="scientific">Nocardiopsis mwathae</name>
    <dbReference type="NCBI Taxonomy" id="1472723"/>
    <lineage>
        <taxon>Bacteria</taxon>
        <taxon>Bacillati</taxon>
        <taxon>Actinomycetota</taxon>
        <taxon>Actinomycetes</taxon>
        <taxon>Streptosporangiales</taxon>
        <taxon>Nocardiopsidaceae</taxon>
        <taxon>Nocardiopsis</taxon>
    </lineage>
</organism>
<evidence type="ECO:0000256" key="5">
    <source>
        <dbReference type="ARBA" id="ARBA00022989"/>
    </source>
</evidence>
<dbReference type="EMBL" id="JACHDS010000001">
    <property type="protein sequence ID" value="MBB6174600.1"/>
    <property type="molecule type" value="Genomic_DNA"/>
</dbReference>
<evidence type="ECO:0000256" key="3">
    <source>
        <dbReference type="ARBA" id="ARBA00022692"/>
    </source>
</evidence>
<keyword evidence="2" id="KW-1003">Cell membrane</keyword>
<keyword evidence="3 8" id="KW-0812">Transmembrane</keyword>
<evidence type="ECO:0000313" key="10">
    <source>
        <dbReference type="EMBL" id="MBB6174600.1"/>
    </source>
</evidence>
<dbReference type="AlphaFoldDB" id="A0A7W9YMA3"/>
<feature type="domain" description="Pycsar effector protein" evidence="9">
    <location>
        <begin position="31"/>
        <end position="170"/>
    </location>
</feature>
<evidence type="ECO:0000313" key="11">
    <source>
        <dbReference type="Proteomes" id="UP000546642"/>
    </source>
</evidence>
<name>A0A7W9YMA3_9ACTN</name>
<keyword evidence="11" id="KW-1185">Reference proteome</keyword>
<comment type="caution">
    <text evidence="10">The sequence shown here is derived from an EMBL/GenBank/DDBJ whole genome shotgun (WGS) entry which is preliminary data.</text>
</comment>
<evidence type="ECO:0000256" key="2">
    <source>
        <dbReference type="ARBA" id="ARBA00022475"/>
    </source>
</evidence>
<keyword evidence="7 8" id="KW-0472">Membrane</keyword>
<protein>
    <recommendedName>
        <fullName evidence="9">Pycsar effector protein domain-containing protein</fullName>
    </recommendedName>
</protein>
<evidence type="ECO:0000256" key="1">
    <source>
        <dbReference type="ARBA" id="ARBA00004236"/>
    </source>
</evidence>
<evidence type="ECO:0000256" key="4">
    <source>
        <dbReference type="ARBA" id="ARBA00022741"/>
    </source>
</evidence>
<comment type="subcellular location">
    <subcellularLocation>
        <location evidence="1">Cell membrane</location>
    </subcellularLocation>
</comment>
<gene>
    <name evidence="10" type="ORF">HNR23_004660</name>
</gene>
<feature type="transmembrane region" description="Helical" evidence="8">
    <location>
        <begin position="75"/>
        <end position="96"/>
    </location>
</feature>
<keyword evidence="5 8" id="KW-1133">Transmembrane helix</keyword>
<accession>A0A7W9YMA3</accession>
<reference evidence="10 11" key="1">
    <citation type="submission" date="2020-08" db="EMBL/GenBank/DDBJ databases">
        <title>Sequencing the genomes of 1000 actinobacteria strains.</title>
        <authorList>
            <person name="Klenk H.-P."/>
        </authorList>
    </citation>
    <scope>NUCLEOTIDE SEQUENCE [LARGE SCALE GENOMIC DNA]</scope>
    <source>
        <strain evidence="10 11">DSM 46659</strain>
    </source>
</reference>
<dbReference type="InterPro" id="IPR043760">
    <property type="entry name" value="PycTM_dom"/>
</dbReference>
<evidence type="ECO:0000256" key="8">
    <source>
        <dbReference type="SAM" id="Phobius"/>
    </source>
</evidence>
<dbReference type="RefSeq" id="WP_184078732.1">
    <property type="nucleotide sequence ID" value="NZ_JACHDS010000001.1"/>
</dbReference>